<dbReference type="Pfam" id="PF00126">
    <property type="entry name" value="HTH_1"/>
    <property type="match status" value="1"/>
</dbReference>
<sequence>MSLVRVKTGNPMPPEYLDTRQLEAFVAVMSIGSMTGAAKALGKSQPVVTRLIQELEQELGFPVLHRNGPRIAPTEQGVAFFSQAELFLSGLRTISERARQIETAPAKAVELASIPAIAASVIPLALQELPKELFPEHVHVQSIASENVVQAVLARTADVGIASLPLDNPGIDVHWIGEVPCVAVVAAGDELAGKDMLQPADLHGRRLIASANPYRLRMRIDRAFAEHGIEPGGVIDSNATYVSLSLARAGLGVAIVESVTLSGLPIKDVSVIPLSFHVPFHWGVITATGLPLSATVRRLIDAIEHQASKLTSFIKHDSLPSI</sequence>
<reference evidence="7 8" key="1">
    <citation type="submission" date="2024-05" db="EMBL/GenBank/DDBJ databases">
        <title>Neorhizobium sp. Rsf11, a plant growth promoting and heavy metal resistant PAH-degrader.</title>
        <authorList>
            <person name="Golubev S.N."/>
            <person name="Muratova A.Y."/>
            <person name="Markelova M.I."/>
        </authorList>
    </citation>
    <scope>NUCLEOTIDE SEQUENCE [LARGE SCALE GENOMIC DNA]</scope>
    <source>
        <strain evidence="7 8">Rsf11</strain>
    </source>
</reference>
<dbReference type="InterPro" id="IPR000847">
    <property type="entry name" value="LysR_HTH_N"/>
</dbReference>
<evidence type="ECO:0000256" key="1">
    <source>
        <dbReference type="ARBA" id="ARBA00009437"/>
    </source>
</evidence>
<accession>A0ABV0M2M7</accession>
<comment type="caution">
    <text evidence="7">The sequence shown here is derived from an EMBL/GenBank/DDBJ whole genome shotgun (WGS) entry which is preliminary data.</text>
</comment>
<dbReference type="InterPro" id="IPR036390">
    <property type="entry name" value="WH_DNA-bd_sf"/>
</dbReference>
<dbReference type="PRINTS" id="PR00039">
    <property type="entry name" value="HTHLYSR"/>
</dbReference>
<evidence type="ECO:0000313" key="7">
    <source>
        <dbReference type="EMBL" id="MEQ1406118.1"/>
    </source>
</evidence>
<protein>
    <submittedName>
        <fullName evidence="7">LysR family transcriptional regulator</fullName>
    </submittedName>
</protein>
<gene>
    <name evidence="7" type="ORF">ABK249_14350</name>
</gene>
<evidence type="ECO:0000256" key="4">
    <source>
        <dbReference type="ARBA" id="ARBA00023159"/>
    </source>
</evidence>
<organism evidence="7 8">
    <name type="scientific">Neorhizobium phenanthreniclasticum</name>
    <dbReference type="NCBI Taxonomy" id="3157917"/>
    <lineage>
        <taxon>Bacteria</taxon>
        <taxon>Pseudomonadati</taxon>
        <taxon>Pseudomonadota</taxon>
        <taxon>Alphaproteobacteria</taxon>
        <taxon>Hyphomicrobiales</taxon>
        <taxon>Rhizobiaceae</taxon>
        <taxon>Rhizobium/Agrobacterium group</taxon>
        <taxon>Neorhizobium</taxon>
    </lineage>
</organism>
<dbReference type="InterPro" id="IPR036388">
    <property type="entry name" value="WH-like_DNA-bd_sf"/>
</dbReference>
<feature type="domain" description="HTH lysR-type" evidence="6">
    <location>
        <begin position="17"/>
        <end position="74"/>
    </location>
</feature>
<comment type="similarity">
    <text evidence="1">Belongs to the LysR transcriptional regulatory family.</text>
</comment>
<keyword evidence="5" id="KW-0804">Transcription</keyword>
<dbReference type="Proteomes" id="UP001496627">
    <property type="component" value="Unassembled WGS sequence"/>
</dbReference>
<dbReference type="Pfam" id="PF03466">
    <property type="entry name" value="LysR_substrate"/>
    <property type="match status" value="1"/>
</dbReference>
<keyword evidence="4" id="KW-0010">Activator</keyword>
<keyword evidence="3" id="KW-0238">DNA-binding</keyword>
<dbReference type="SUPFAM" id="SSF46785">
    <property type="entry name" value="Winged helix' DNA-binding domain"/>
    <property type="match status" value="1"/>
</dbReference>
<keyword evidence="8" id="KW-1185">Reference proteome</keyword>
<keyword evidence="2" id="KW-0805">Transcription regulation</keyword>
<name>A0ABV0M2M7_9HYPH</name>
<dbReference type="EMBL" id="JBEAAL010000009">
    <property type="protein sequence ID" value="MEQ1406118.1"/>
    <property type="molecule type" value="Genomic_DNA"/>
</dbReference>
<dbReference type="PANTHER" id="PTHR30427">
    <property type="entry name" value="TRANSCRIPTIONAL ACTIVATOR PROTEIN LYSR"/>
    <property type="match status" value="1"/>
</dbReference>
<dbReference type="Gene3D" id="3.40.190.290">
    <property type="match status" value="1"/>
</dbReference>
<evidence type="ECO:0000256" key="3">
    <source>
        <dbReference type="ARBA" id="ARBA00023125"/>
    </source>
</evidence>
<evidence type="ECO:0000259" key="6">
    <source>
        <dbReference type="PROSITE" id="PS50931"/>
    </source>
</evidence>
<evidence type="ECO:0000256" key="2">
    <source>
        <dbReference type="ARBA" id="ARBA00023015"/>
    </source>
</evidence>
<evidence type="ECO:0000313" key="8">
    <source>
        <dbReference type="Proteomes" id="UP001496627"/>
    </source>
</evidence>
<dbReference type="Gene3D" id="1.10.10.10">
    <property type="entry name" value="Winged helix-like DNA-binding domain superfamily/Winged helix DNA-binding domain"/>
    <property type="match status" value="1"/>
</dbReference>
<evidence type="ECO:0000256" key="5">
    <source>
        <dbReference type="ARBA" id="ARBA00023163"/>
    </source>
</evidence>
<dbReference type="InterPro" id="IPR005119">
    <property type="entry name" value="LysR_subst-bd"/>
</dbReference>
<dbReference type="SUPFAM" id="SSF53850">
    <property type="entry name" value="Periplasmic binding protein-like II"/>
    <property type="match status" value="1"/>
</dbReference>
<dbReference type="PANTHER" id="PTHR30427:SF1">
    <property type="entry name" value="TRANSCRIPTIONAL ACTIVATOR PROTEIN LYSR"/>
    <property type="match status" value="1"/>
</dbReference>
<proteinExistence type="inferred from homology"/>
<dbReference type="PROSITE" id="PS50931">
    <property type="entry name" value="HTH_LYSR"/>
    <property type="match status" value="1"/>
</dbReference>